<proteinExistence type="predicted"/>
<dbReference type="Gene3D" id="3.30.1240.10">
    <property type="match status" value="1"/>
</dbReference>
<dbReference type="Gene3D" id="3.40.50.1000">
    <property type="entry name" value="HAD superfamily/HAD-like"/>
    <property type="match status" value="1"/>
</dbReference>
<dbReference type="PANTHER" id="PTHR10000:SF8">
    <property type="entry name" value="HAD SUPERFAMILY HYDROLASE-LIKE, TYPE 3"/>
    <property type="match status" value="1"/>
</dbReference>
<dbReference type="Proteomes" id="UP001597192">
    <property type="component" value="Unassembled WGS sequence"/>
</dbReference>
<name>A0ABW4CQ57_9LACO</name>
<dbReference type="InterPro" id="IPR036412">
    <property type="entry name" value="HAD-like_sf"/>
</dbReference>
<dbReference type="GO" id="GO:0016787">
    <property type="term" value="F:hydrolase activity"/>
    <property type="evidence" value="ECO:0007669"/>
    <property type="project" value="UniProtKB-KW"/>
</dbReference>
<dbReference type="SUPFAM" id="SSF56784">
    <property type="entry name" value="HAD-like"/>
    <property type="match status" value="1"/>
</dbReference>
<gene>
    <name evidence="1" type="ORF">ACFQ47_05610</name>
</gene>
<dbReference type="InterPro" id="IPR023214">
    <property type="entry name" value="HAD_sf"/>
</dbReference>
<dbReference type="CDD" id="cd07516">
    <property type="entry name" value="HAD_Pase"/>
    <property type="match status" value="1"/>
</dbReference>
<keyword evidence="2" id="KW-1185">Reference proteome</keyword>
<dbReference type="NCBIfam" id="TIGR00099">
    <property type="entry name" value="Cof-subfamily"/>
    <property type="match status" value="1"/>
</dbReference>
<dbReference type="NCBIfam" id="TIGR01484">
    <property type="entry name" value="HAD-SF-IIB"/>
    <property type="match status" value="1"/>
</dbReference>
<accession>A0ABW4CQ57</accession>
<comment type="caution">
    <text evidence="1">The sequence shown here is derived from an EMBL/GenBank/DDBJ whole genome shotgun (WGS) entry which is preliminary data.</text>
</comment>
<dbReference type="Pfam" id="PF08282">
    <property type="entry name" value="Hydrolase_3"/>
    <property type="match status" value="1"/>
</dbReference>
<dbReference type="RefSeq" id="WP_125696737.1">
    <property type="nucleotide sequence ID" value="NZ_JBHTOG010000025.1"/>
</dbReference>
<organism evidence="1 2">
    <name type="scientific">Lacticaseibacillus yichunensis</name>
    <dbReference type="NCBI Taxonomy" id="2486015"/>
    <lineage>
        <taxon>Bacteria</taxon>
        <taxon>Bacillati</taxon>
        <taxon>Bacillota</taxon>
        <taxon>Bacilli</taxon>
        <taxon>Lactobacillales</taxon>
        <taxon>Lactobacillaceae</taxon>
        <taxon>Lacticaseibacillus</taxon>
    </lineage>
</organism>
<protein>
    <submittedName>
        <fullName evidence="1">Cof-type HAD-IIB family hydrolase</fullName>
        <ecNumber evidence="1">3.1.3.-</ecNumber>
    </submittedName>
</protein>
<sequence>MTIKLIAFDIGDTLLSSAKVILPSTIAAVRKCLARGLKIVLCTGRPLAGVAPFLAELGVTGDDQYVVTYNGTVTETVSGRLVISHLIDHAGYVAMTEFAAAHRLPFNVVNPQSTIITADRDIDPMIVVQAYENRAGVLVREPSEMPANFAIAKGVFVGTEAQLDAAENAVRVAFSPRFSVIRAGRQFLEVMALGIDKGKALLALGEQLGVLPGEMMAFGDEENDLAMFDAVGTAVAMGNGTDVAKAHADVVTASNDEDGIAKALASLVLGD</sequence>
<dbReference type="InterPro" id="IPR000150">
    <property type="entry name" value="Cof"/>
</dbReference>
<keyword evidence="1" id="KW-0378">Hydrolase</keyword>
<evidence type="ECO:0000313" key="1">
    <source>
        <dbReference type="EMBL" id="MFD1432158.1"/>
    </source>
</evidence>
<dbReference type="EC" id="3.1.3.-" evidence="1"/>
<dbReference type="PANTHER" id="PTHR10000">
    <property type="entry name" value="PHOSPHOSERINE PHOSPHATASE"/>
    <property type="match status" value="1"/>
</dbReference>
<dbReference type="InterPro" id="IPR006379">
    <property type="entry name" value="HAD-SF_hydro_IIB"/>
</dbReference>
<reference evidence="2" key="1">
    <citation type="journal article" date="2019" name="Int. J. Syst. Evol. Microbiol.">
        <title>The Global Catalogue of Microorganisms (GCM) 10K type strain sequencing project: providing services to taxonomists for standard genome sequencing and annotation.</title>
        <authorList>
            <consortium name="The Broad Institute Genomics Platform"/>
            <consortium name="The Broad Institute Genome Sequencing Center for Infectious Disease"/>
            <person name="Wu L."/>
            <person name="Ma J."/>
        </authorList>
    </citation>
    <scope>NUCLEOTIDE SEQUENCE [LARGE SCALE GENOMIC DNA]</scope>
    <source>
        <strain evidence="2">CCM 8947</strain>
    </source>
</reference>
<dbReference type="EMBL" id="JBHTOG010000025">
    <property type="protein sequence ID" value="MFD1432158.1"/>
    <property type="molecule type" value="Genomic_DNA"/>
</dbReference>
<evidence type="ECO:0000313" key="2">
    <source>
        <dbReference type="Proteomes" id="UP001597192"/>
    </source>
</evidence>